<evidence type="ECO:0000256" key="1">
    <source>
        <dbReference type="ARBA" id="ARBA00007572"/>
    </source>
</evidence>
<dbReference type="InterPro" id="IPR050191">
    <property type="entry name" value="ATP-dep_DNA_ligase"/>
</dbReference>
<dbReference type="InterPro" id="IPR016059">
    <property type="entry name" value="DNA_ligase_ATP-dep_CS"/>
</dbReference>
<dbReference type="GO" id="GO:0006273">
    <property type="term" value="P:lagging strand elongation"/>
    <property type="evidence" value="ECO:0007669"/>
    <property type="project" value="TreeGrafter"/>
</dbReference>
<accession>A0A0V0QJV5</accession>
<dbReference type="GO" id="GO:0006310">
    <property type="term" value="P:DNA recombination"/>
    <property type="evidence" value="ECO:0007669"/>
    <property type="project" value="InterPro"/>
</dbReference>
<dbReference type="GO" id="GO:0003910">
    <property type="term" value="F:DNA ligase (ATP) activity"/>
    <property type="evidence" value="ECO:0007669"/>
    <property type="project" value="InterPro"/>
</dbReference>
<dbReference type="Pfam" id="PF04679">
    <property type="entry name" value="DNA_ligase_A_C"/>
    <property type="match status" value="1"/>
</dbReference>
<keyword evidence="2" id="KW-0436">Ligase</keyword>
<dbReference type="GO" id="GO:0006281">
    <property type="term" value="P:DNA repair"/>
    <property type="evidence" value="ECO:0007669"/>
    <property type="project" value="InterPro"/>
</dbReference>
<dbReference type="EMBL" id="LDAU01000154">
    <property type="protein sequence ID" value="KRX02486.1"/>
    <property type="molecule type" value="Genomic_DNA"/>
</dbReference>
<dbReference type="AlphaFoldDB" id="A0A0V0QJV5"/>
<evidence type="ECO:0000259" key="3">
    <source>
        <dbReference type="PROSITE" id="PS50160"/>
    </source>
</evidence>
<dbReference type="Gene3D" id="3.30.470.30">
    <property type="entry name" value="DNA ligase/mRNA capping enzyme"/>
    <property type="match status" value="1"/>
</dbReference>
<evidence type="ECO:0000256" key="2">
    <source>
        <dbReference type="ARBA" id="ARBA00022598"/>
    </source>
</evidence>
<dbReference type="Pfam" id="PF01068">
    <property type="entry name" value="DNA_ligase_A_M"/>
    <property type="match status" value="1"/>
</dbReference>
<reference evidence="4 5" key="1">
    <citation type="journal article" date="2015" name="Sci. Rep.">
        <title>Genome of the facultative scuticociliatosis pathogen Pseudocohnilembus persalinus provides insight into its virulence through horizontal gene transfer.</title>
        <authorList>
            <person name="Xiong J."/>
            <person name="Wang G."/>
            <person name="Cheng J."/>
            <person name="Tian M."/>
            <person name="Pan X."/>
            <person name="Warren A."/>
            <person name="Jiang C."/>
            <person name="Yuan D."/>
            <person name="Miao W."/>
        </authorList>
    </citation>
    <scope>NUCLEOTIDE SEQUENCE [LARGE SCALE GENOMIC DNA]</scope>
    <source>
        <strain evidence="4">36N120E</strain>
    </source>
</reference>
<dbReference type="PROSITE" id="PS50160">
    <property type="entry name" value="DNA_LIGASE_A3"/>
    <property type="match status" value="1"/>
</dbReference>
<evidence type="ECO:0000313" key="5">
    <source>
        <dbReference type="Proteomes" id="UP000054937"/>
    </source>
</evidence>
<comment type="similarity">
    <text evidence="1">Belongs to the ATP-dependent DNA ligase family.</text>
</comment>
<dbReference type="PANTHER" id="PTHR45674">
    <property type="entry name" value="DNA LIGASE 1/3 FAMILY MEMBER"/>
    <property type="match status" value="1"/>
</dbReference>
<dbReference type="InParanoid" id="A0A0V0QJV5"/>
<dbReference type="InterPro" id="IPR012340">
    <property type="entry name" value="NA-bd_OB-fold"/>
</dbReference>
<dbReference type="InterPro" id="IPR012310">
    <property type="entry name" value="DNA_ligase_ATP-dep_cent"/>
</dbReference>
<dbReference type="PANTHER" id="PTHR45674:SF4">
    <property type="entry name" value="DNA LIGASE 1"/>
    <property type="match status" value="1"/>
</dbReference>
<feature type="domain" description="ATP-dependent DNA ligase family profile" evidence="3">
    <location>
        <begin position="1"/>
        <end position="130"/>
    </location>
</feature>
<dbReference type="GO" id="GO:0005524">
    <property type="term" value="F:ATP binding"/>
    <property type="evidence" value="ECO:0007669"/>
    <property type="project" value="InterPro"/>
</dbReference>
<gene>
    <name evidence="4" type="ORF">PPERSA_11826</name>
</gene>
<dbReference type="InterPro" id="IPR012309">
    <property type="entry name" value="DNA_ligase_ATP-dep_C"/>
</dbReference>
<dbReference type="PROSITE" id="PS00333">
    <property type="entry name" value="DNA_LIGASE_A2"/>
    <property type="match status" value="1"/>
</dbReference>
<dbReference type="Gene3D" id="2.40.50.140">
    <property type="entry name" value="Nucleic acid-binding proteins"/>
    <property type="match status" value="1"/>
</dbReference>
<protein>
    <submittedName>
        <fullName evidence="4">Nucleic acid-binding, OB-fold</fullName>
    </submittedName>
</protein>
<name>A0A0V0QJV5_PSEPJ</name>
<dbReference type="OrthoDB" id="206088at2759"/>
<dbReference type="SUPFAM" id="SSF56091">
    <property type="entry name" value="DNA ligase/mRNA capping enzyme, catalytic domain"/>
    <property type="match status" value="1"/>
</dbReference>
<evidence type="ECO:0000313" key="4">
    <source>
        <dbReference type="EMBL" id="KRX02486.1"/>
    </source>
</evidence>
<comment type="caution">
    <text evidence="4">The sequence shown here is derived from an EMBL/GenBank/DDBJ whole genome shotgun (WGS) entry which is preliminary data.</text>
</comment>
<proteinExistence type="inferred from homology"/>
<dbReference type="SUPFAM" id="SSF50249">
    <property type="entry name" value="Nucleic acid-binding proteins"/>
    <property type="match status" value="1"/>
</dbReference>
<dbReference type="Proteomes" id="UP000054937">
    <property type="component" value="Unassembled WGS sequence"/>
</dbReference>
<keyword evidence="5" id="KW-1185">Reference proteome</keyword>
<sequence>MEKSQTERRDILKKIIKANNNSLKINFQNQILSFSLEIAEHKWFTTNQEKEIMDYLQDVCDRGYEGLMMKSTIETSVYKPQSRIYWIKLKKFLLKAGQIGDTLDLVPLAVYQGKGKRSKFFGAYLLGSFNKQIQKYEVVCKLGTGFSDEVLEQLTTHYQKKQQQDQQNQFLVTERPNYVIANDKIKPDFWIQKPDQVWEIQFDSFSQSPLYTIGKVGDFPGISLRFPRLVKVRDDKDVKQATNVQELIEFAKQDKNIKISKYQKPVLSLRQEHILNFINQER</sequence>
<organism evidence="4 5">
    <name type="scientific">Pseudocohnilembus persalinus</name>
    <name type="common">Ciliate</name>
    <dbReference type="NCBI Taxonomy" id="266149"/>
    <lineage>
        <taxon>Eukaryota</taxon>
        <taxon>Sar</taxon>
        <taxon>Alveolata</taxon>
        <taxon>Ciliophora</taxon>
        <taxon>Intramacronucleata</taxon>
        <taxon>Oligohymenophorea</taxon>
        <taxon>Scuticociliatia</taxon>
        <taxon>Philasterida</taxon>
        <taxon>Pseudocohnilembidae</taxon>
        <taxon>Pseudocohnilembus</taxon>
    </lineage>
</organism>